<feature type="region of interest" description="Disordered" evidence="2">
    <location>
        <begin position="12"/>
        <end position="91"/>
    </location>
</feature>
<keyword evidence="1" id="KW-0479">Metal-binding</keyword>
<evidence type="ECO:0000256" key="1">
    <source>
        <dbReference type="PROSITE-ProRule" id="PRU00042"/>
    </source>
</evidence>
<keyword evidence="1" id="KW-0862">Zinc</keyword>
<dbReference type="EnsemblMetazoa" id="CJA16265.1">
    <property type="protein sequence ID" value="CJA16265.1"/>
    <property type="gene ID" value="WBGene00135469"/>
</dbReference>
<dbReference type="Proteomes" id="UP000005237">
    <property type="component" value="Unassembled WGS sequence"/>
</dbReference>
<accession>A0A8R1DYG4</accession>
<feature type="compositionally biased region" description="Low complexity" evidence="2">
    <location>
        <begin position="27"/>
        <end position="75"/>
    </location>
</feature>
<keyword evidence="5" id="KW-1185">Reference proteome</keyword>
<reference evidence="5" key="1">
    <citation type="submission" date="2010-08" db="EMBL/GenBank/DDBJ databases">
        <authorList>
            <consortium name="Caenorhabditis japonica Sequencing Consortium"/>
            <person name="Wilson R.K."/>
        </authorList>
    </citation>
    <scope>NUCLEOTIDE SEQUENCE [LARGE SCALE GENOMIC DNA]</scope>
    <source>
        <strain evidence="5">DF5081</strain>
    </source>
</reference>
<dbReference type="GO" id="GO:0008270">
    <property type="term" value="F:zinc ion binding"/>
    <property type="evidence" value="ECO:0007669"/>
    <property type="project" value="UniProtKB-KW"/>
</dbReference>
<feature type="domain" description="C2H2-type" evidence="3">
    <location>
        <begin position="1"/>
        <end position="27"/>
    </location>
</feature>
<organism evidence="4 5">
    <name type="scientific">Caenorhabditis japonica</name>
    <dbReference type="NCBI Taxonomy" id="281687"/>
    <lineage>
        <taxon>Eukaryota</taxon>
        <taxon>Metazoa</taxon>
        <taxon>Ecdysozoa</taxon>
        <taxon>Nematoda</taxon>
        <taxon>Chromadorea</taxon>
        <taxon>Rhabditida</taxon>
        <taxon>Rhabditina</taxon>
        <taxon>Rhabditomorpha</taxon>
        <taxon>Rhabditoidea</taxon>
        <taxon>Rhabditidae</taxon>
        <taxon>Peloderinae</taxon>
        <taxon>Caenorhabditis</taxon>
    </lineage>
</organism>
<name>A0A8R1DYG4_CAEJA</name>
<dbReference type="AlphaFoldDB" id="A0A8R1DYG4"/>
<sequence length="159" mass="16788">MCSFCGRAFRQRSQQIGHESTHLSHFATSNSRTTPSSSSTTSSASASAKGGESEQPTQTSASSSSAQQQRQPPQSMIHPTPPTPSPEQQQHQLNMAAAVMMQQHQNEITSLLALHEFGAPHHQNSNGGVGGALHSTFAPQQSAAEATANGMRMLSHIAS</sequence>
<proteinExistence type="predicted"/>
<dbReference type="PROSITE" id="PS00028">
    <property type="entry name" value="ZINC_FINGER_C2H2_1"/>
    <property type="match status" value="1"/>
</dbReference>
<evidence type="ECO:0000313" key="5">
    <source>
        <dbReference type="Proteomes" id="UP000005237"/>
    </source>
</evidence>
<reference evidence="4" key="2">
    <citation type="submission" date="2022-06" db="UniProtKB">
        <authorList>
            <consortium name="EnsemblMetazoa"/>
        </authorList>
    </citation>
    <scope>IDENTIFICATION</scope>
    <source>
        <strain evidence="4">DF5081</strain>
    </source>
</reference>
<evidence type="ECO:0000259" key="3">
    <source>
        <dbReference type="PROSITE" id="PS50157"/>
    </source>
</evidence>
<dbReference type="InterPro" id="IPR013087">
    <property type="entry name" value="Znf_C2H2_type"/>
</dbReference>
<keyword evidence="1" id="KW-0863">Zinc-finger</keyword>
<evidence type="ECO:0000256" key="2">
    <source>
        <dbReference type="SAM" id="MobiDB-lite"/>
    </source>
</evidence>
<dbReference type="PROSITE" id="PS50157">
    <property type="entry name" value="ZINC_FINGER_C2H2_2"/>
    <property type="match status" value="1"/>
</dbReference>
<protein>
    <submittedName>
        <fullName evidence="4">C2H2-type domain-containing protein</fullName>
    </submittedName>
</protein>
<evidence type="ECO:0000313" key="4">
    <source>
        <dbReference type="EnsemblMetazoa" id="CJA16265.1"/>
    </source>
</evidence>